<dbReference type="InterPro" id="IPR007588">
    <property type="entry name" value="Znf_FLYWCH"/>
</dbReference>
<dbReference type="Proteomes" id="UP000663856">
    <property type="component" value="Unassembled WGS sequence"/>
</dbReference>
<evidence type="ECO:0000313" key="9">
    <source>
        <dbReference type="EMBL" id="CAF4074436.1"/>
    </source>
</evidence>
<organism evidence="7 10">
    <name type="scientific">Rotaria magnacalcarata</name>
    <dbReference type="NCBI Taxonomy" id="392030"/>
    <lineage>
        <taxon>Eukaryota</taxon>
        <taxon>Metazoa</taxon>
        <taxon>Spiralia</taxon>
        <taxon>Gnathifera</taxon>
        <taxon>Rotifera</taxon>
        <taxon>Eurotatoria</taxon>
        <taxon>Bdelloidea</taxon>
        <taxon>Philodinida</taxon>
        <taxon>Philodinidae</taxon>
        <taxon>Rotaria</taxon>
    </lineage>
</organism>
<sequence>MSALFVESTHGKRHLCYLGYRYSLKRKNQNDSEYWICVKCQATITSYSDLSVEERDEYTHLPDESDKQILEIRKNLKRKACEESGPIDHLVEEAYHAINSQSQSNDLIVTIPSIRTMKNTVQKQRRKTRPPVPKSIEQLPLPMPDAY</sequence>
<evidence type="ECO:0000313" key="6">
    <source>
        <dbReference type="EMBL" id="CAF2123222.1"/>
    </source>
</evidence>
<dbReference type="Proteomes" id="UP000676336">
    <property type="component" value="Unassembled WGS sequence"/>
</dbReference>
<dbReference type="Gene3D" id="2.20.25.240">
    <property type="match status" value="1"/>
</dbReference>
<proteinExistence type="predicted"/>
<dbReference type="EMBL" id="CAJOBI010001944">
    <property type="protein sequence ID" value="CAF3906962.1"/>
    <property type="molecule type" value="Genomic_DNA"/>
</dbReference>
<feature type="region of interest" description="Disordered" evidence="4">
    <location>
        <begin position="119"/>
        <end position="147"/>
    </location>
</feature>
<evidence type="ECO:0000313" key="10">
    <source>
        <dbReference type="Proteomes" id="UP000663824"/>
    </source>
</evidence>
<dbReference type="EMBL" id="CAJNRE010018303">
    <property type="protein sequence ID" value="CAF2163532.1"/>
    <property type="molecule type" value="Genomic_DNA"/>
</dbReference>
<evidence type="ECO:0000313" key="7">
    <source>
        <dbReference type="EMBL" id="CAF2163532.1"/>
    </source>
</evidence>
<dbReference type="Proteomes" id="UP000663866">
    <property type="component" value="Unassembled WGS sequence"/>
</dbReference>
<comment type="caution">
    <text evidence="7">The sequence shown here is derived from an EMBL/GenBank/DDBJ whole genome shotgun (WGS) entry which is preliminary data.</text>
</comment>
<evidence type="ECO:0000313" key="11">
    <source>
        <dbReference type="Proteomes" id="UP000663866"/>
    </source>
</evidence>
<dbReference type="EMBL" id="CAJNRF010010692">
    <property type="protein sequence ID" value="CAF2123222.1"/>
    <property type="molecule type" value="Genomic_DNA"/>
</dbReference>
<dbReference type="Pfam" id="PF04500">
    <property type="entry name" value="FLYWCH"/>
    <property type="match status" value="1"/>
</dbReference>
<dbReference type="GO" id="GO:0008270">
    <property type="term" value="F:zinc ion binding"/>
    <property type="evidence" value="ECO:0007669"/>
    <property type="project" value="UniProtKB-KW"/>
</dbReference>
<feature type="domain" description="FLYWCH-type" evidence="5">
    <location>
        <begin position="5"/>
        <end position="40"/>
    </location>
</feature>
<evidence type="ECO:0000256" key="3">
    <source>
        <dbReference type="ARBA" id="ARBA00022833"/>
    </source>
</evidence>
<evidence type="ECO:0000256" key="2">
    <source>
        <dbReference type="ARBA" id="ARBA00022771"/>
    </source>
</evidence>
<evidence type="ECO:0000313" key="8">
    <source>
        <dbReference type="EMBL" id="CAF3906962.1"/>
    </source>
</evidence>
<gene>
    <name evidence="7" type="ORF">MBJ925_LOCUS33330</name>
    <name evidence="9" type="ORF">OVN521_LOCUS19390</name>
    <name evidence="8" type="ORF">SMN809_LOCUS6942</name>
    <name evidence="6" type="ORF">WKI299_LOCUS24799</name>
</gene>
<evidence type="ECO:0000259" key="5">
    <source>
        <dbReference type="Pfam" id="PF04500"/>
    </source>
</evidence>
<keyword evidence="11" id="KW-1185">Reference proteome</keyword>
<evidence type="ECO:0000256" key="1">
    <source>
        <dbReference type="ARBA" id="ARBA00022723"/>
    </source>
</evidence>
<keyword evidence="2" id="KW-0863">Zinc-finger</keyword>
<protein>
    <recommendedName>
        <fullName evidence="5">FLYWCH-type domain-containing protein</fullName>
    </recommendedName>
</protein>
<evidence type="ECO:0000256" key="4">
    <source>
        <dbReference type="SAM" id="MobiDB-lite"/>
    </source>
</evidence>
<dbReference type="Proteomes" id="UP000663824">
    <property type="component" value="Unassembled WGS sequence"/>
</dbReference>
<name>A0A816YT52_9BILA</name>
<keyword evidence="3" id="KW-0862">Zinc</keyword>
<dbReference type="AlphaFoldDB" id="A0A816YT52"/>
<accession>A0A816YT52</accession>
<dbReference type="EMBL" id="CAJOBG010003652">
    <property type="protein sequence ID" value="CAF4074436.1"/>
    <property type="molecule type" value="Genomic_DNA"/>
</dbReference>
<reference evidence="7" key="1">
    <citation type="submission" date="2021-02" db="EMBL/GenBank/DDBJ databases">
        <authorList>
            <person name="Nowell W R."/>
        </authorList>
    </citation>
    <scope>NUCLEOTIDE SEQUENCE</scope>
</reference>
<keyword evidence="1" id="KW-0479">Metal-binding</keyword>